<dbReference type="SUPFAM" id="SSF48208">
    <property type="entry name" value="Six-hairpin glycosidases"/>
    <property type="match status" value="1"/>
</dbReference>
<feature type="domain" description="Putative glycogen debranching enzyme N-terminal" evidence="1">
    <location>
        <begin position="50"/>
        <end position="260"/>
    </location>
</feature>
<dbReference type="EMBL" id="AAXW01000004">
    <property type="protein sequence ID" value="EAZ92796.1"/>
    <property type="molecule type" value="Genomic_DNA"/>
</dbReference>
<accession>A3IKS7</accession>
<dbReference type="Gene3D" id="1.50.10.10">
    <property type="match status" value="1"/>
</dbReference>
<sequence length="763" mass="85444">MSEQSINNTQDKQPLKLLNLGGRTFAPSEQVPIPEWPCTTTQRIQPTLTLKDDDLFLITDQLGNISGCEADHAHLSLGLLCKDTRFLSRLELQIEGQAPILLSSTARQGFALSALCANPYIEGKIEAETIGIERNIVLQGALFEELTLTNYNTEAVDFEISISFDADFLDLFVIRGAVRHANGTILRLVGKSEMDFNHASQDIHGVVEETGELTLAYQGLDGIFMESRIRFDHRQPDYFKGYTAIWQMQLNPHETQSVGYCLQPFVDGQLASAVSPPANFKQALAAELSEEQKWRDRATKIRTDNQELNLIIERAEEDIYLLGQTFGEGKVLSAGVPWFSTLFGRDSIIAAAQTLIFSPEIARHTLLTLASYQGQVDNEWREEQPGKILHEIRFGEMARCGEVPHTPYYGTVDATPLWILLYAQYYSWTHDDELLKGLWDNALKAMDWIDRNCKETGYLPYQCKSPGGLQNQGWKDSANCIVDSQGRLAEGNIYLCEVQGYVYGAKMALSRLARLRKEHDLANKLEKEAHDLKIRFNEDFWLPEAEYIALGLNDDGKPIDSITSNPGHCLGLDILLPDKAQSVAERLQGPDLFSGWGIRTLSSLSPAYNPMGYHLGSVWPHDNGIIAVGLRSLNRVEQSLEVAQGIIDMTVHQPYFRPPELFCGYTRLPHSSPVRYPVACTPQAWATGTIFQFLQIMANLIPDAANNCLQIVHPSLPDSIQFLCLENLKIGQTLLDLEFERSGNATACRVVRKRGNLRVIIEA</sequence>
<gene>
    <name evidence="3" type="ORF">CY0110_21907</name>
</gene>
<dbReference type="InterPro" id="IPR032856">
    <property type="entry name" value="GDE_N_bis"/>
</dbReference>
<dbReference type="GO" id="GO:0005975">
    <property type="term" value="P:carbohydrate metabolic process"/>
    <property type="evidence" value="ECO:0007669"/>
    <property type="project" value="InterPro"/>
</dbReference>
<dbReference type="Proteomes" id="UP000003781">
    <property type="component" value="Unassembled WGS sequence"/>
</dbReference>
<protein>
    <submittedName>
        <fullName evidence="3">Amylo-alpha-1,6-glucosidase</fullName>
    </submittedName>
</protein>
<dbReference type="InterPro" id="IPR008928">
    <property type="entry name" value="6-hairpin_glycosidase_sf"/>
</dbReference>
<dbReference type="RefSeq" id="WP_008273940.1">
    <property type="nucleotide sequence ID" value="NZ_AAXW01000004.1"/>
</dbReference>
<evidence type="ECO:0000313" key="4">
    <source>
        <dbReference type="Proteomes" id="UP000003781"/>
    </source>
</evidence>
<dbReference type="eggNOG" id="COG3408">
    <property type="taxonomic scope" value="Bacteria"/>
</dbReference>
<evidence type="ECO:0000259" key="2">
    <source>
        <dbReference type="Pfam" id="PF22422"/>
    </source>
</evidence>
<dbReference type="InterPro" id="IPR012341">
    <property type="entry name" value="6hp_glycosidase-like_sf"/>
</dbReference>
<dbReference type="Pfam" id="PF14742">
    <property type="entry name" value="GDE_N_bis"/>
    <property type="match status" value="1"/>
</dbReference>
<dbReference type="InterPro" id="IPR054491">
    <property type="entry name" value="MGH1-like_GH"/>
</dbReference>
<keyword evidence="4" id="KW-1185">Reference proteome</keyword>
<organism evidence="3 4">
    <name type="scientific">Crocosphaera chwakensis CCY0110</name>
    <dbReference type="NCBI Taxonomy" id="391612"/>
    <lineage>
        <taxon>Bacteria</taxon>
        <taxon>Bacillati</taxon>
        <taxon>Cyanobacteriota</taxon>
        <taxon>Cyanophyceae</taxon>
        <taxon>Oscillatoriophycideae</taxon>
        <taxon>Chroococcales</taxon>
        <taxon>Aphanothecaceae</taxon>
        <taxon>Crocosphaera</taxon>
        <taxon>Crocosphaera chwakensis</taxon>
    </lineage>
</organism>
<evidence type="ECO:0000259" key="1">
    <source>
        <dbReference type="Pfam" id="PF14742"/>
    </source>
</evidence>
<dbReference type="AlphaFoldDB" id="A3IKS7"/>
<evidence type="ECO:0000313" key="3">
    <source>
        <dbReference type="EMBL" id="EAZ92796.1"/>
    </source>
</evidence>
<reference evidence="3 4" key="1">
    <citation type="submission" date="2007-03" db="EMBL/GenBank/DDBJ databases">
        <authorList>
            <person name="Stal L."/>
            <person name="Ferriera S."/>
            <person name="Johnson J."/>
            <person name="Kravitz S."/>
            <person name="Beeson K."/>
            <person name="Sutton G."/>
            <person name="Rogers Y.-H."/>
            <person name="Friedman R."/>
            <person name="Frazier M."/>
            <person name="Venter J.C."/>
        </authorList>
    </citation>
    <scope>NUCLEOTIDE SEQUENCE [LARGE SCALE GENOMIC DNA]</scope>
    <source>
        <strain evidence="3 4">CCY0110</strain>
    </source>
</reference>
<proteinExistence type="predicted"/>
<name>A3IKS7_9CHRO</name>
<dbReference type="OrthoDB" id="9759959at2"/>
<feature type="domain" description="Mannosylglycerate hydrolase MGH1-like glycoside hydrolase" evidence="2">
    <location>
        <begin position="346"/>
        <end position="656"/>
    </location>
</feature>
<comment type="caution">
    <text evidence="3">The sequence shown here is derived from an EMBL/GenBank/DDBJ whole genome shotgun (WGS) entry which is preliminary data.</text>
</comment>
<dbReference type="Pfam" id="PF22422">
    <property type="entry name" value="MGH1-like_GH"/>
    <property type="match status" value="1"/>
</dbReference>